<dbReference type="SMART" id="SM00393">
    <property type="entry name" value="R3H"/>
    <property type="match status" value="1"/>
</dbReference>
<dbReference type="SMART" id="SM00382">
    <property type="entry name" value="AAA"/>
    <property type="match status" value="1"/>
</dbReference>
<feature type="region of interest" description="Disordered" evidence="3">
    <location>
        <begin position="348"/>
        <end position="375"/>
    </location>
</feature>
<protein>
    <submittedName>
        <fullName evidence="5">ATPase-like protein</fullName>
    </submittedName>
</protein>
<keyword evidence="6" id="KW-1185">Reference proteome</keyword>
<dbReference type="Gene3D" id="3.40.50.300">
    <property type="entry name" value="P-loop containing nucleotide triphosphate hydrolases"/>
    <property type="match status" value="1"/>
</dbReference>
<dbReference type="InterPro" id="IPR045735">
    <property type="entry name" value="Spore_III_AA_AAA+_ATPase"/>
</dbReference>
<dbReference type="GO" id="GO:0003676">
    <property type="term" value="F:nucleic acid binding"/>
    <property type="evidence" value="ECO:0007669"/>
    <property type="project" value="UniProtKB-UniRule"/>
</dbReference>
<dbReference type="Pfam" id="PF19568">
    <property type="entry name" value="Spore_III_AA"/>
    <property type="match status" value="1"/>
</dbReference>
<dbReference type="Gene3D" id="3.30.1370.50">
    <property type="entry name" value="R3H-like domain"/>
    <property type="match status" value="1"/>
</dbReference>
<dbReference type="InterPro" id="IPR001374">
    <property type="entry name" value="R3H_dom"/>
</dbReference>
<evidence type="ECO:0000259" key="4">
    <source>
        <dbReference type="PROSITE" id="PS51061"/>
    </source>
</evidence>
<reference evidence="5 6" key="1">
    <citation type="journal article" date="2009" name="PLoS ONE">
        <title>Complete genome sequence of the aerobic CO-oxidizing thermophile Thermomicrobium roseum.</title>
        <authorList>
            <person name="Wu D."/>
            <person name="Raymond J."/>
            <person name="Wu M."/>
            <person name="Chatterji S."/>
            <person name="Ren Q."/>
            <person name="Graham J.E."/>
            <person name="Bryant D.A."/>
            <person name="Robb F."/>
            <person name="Colman A."/>
            <person name="Tallon L.J."/>
            <person name="Badger J.H."/>
            <person name="Madupu R."/>
            <person name="Ward N.L."/>
            <person name="Eisen J.A."/>
        </authorList>
    </citation>
    <scope>NUCLEOTIDE SEQUENCE [LARGE SCALE GENOMIC DNA]</scope>
    <source>
        <strain evidence="6">ATCC 27502 / DSM 5159 / P-2</strain>
    </source>
</reference>
<dbReference type="OrthoDB" id="9768243at2"/>
<dbReference type="HOGENOM" id="CLU_022515_2_0_0"/>
<organism evidence="5 6">
    <name type="scientific">Thermomicrobium roseum (strain ATCC 27502 / DSM 5159 / P-2)</name>
    <dbReference type="NCBI Taxonomy" id="309801"/>
    <lineage>
        <taxon>Bacteria</taxon>
        <taxon>Pseudomonadati</taxon>
        <taxon>Thermomicrobiota</taxon>
        <taxon>Thermomicrobia</taxon>
        <taxon>Thermomicrobiales</taxon>
        <taxon>Thermomicrobiaceae</taxon>
        <taxon>Thermomicrobium</taxon>
    </lineage>
</organism>
<dbReference type="AlphaFoldDB" id="B9KXL5"/>
<dbReference type="CDD" id="cd00009">
    <property type="entry name" value="AAA"/>
    <property type="match status" value="1"/>
</dbReference>
<dbReference type="Pfam" id="PF01424">
    <property type="entry name" value="R3H"/>
    <property type="match status" value="1"/>
</dbReference>
<dbReference type="PANTHER" id="PTHR20953">
    <property type="entry name" value="KINASE-RELATED"/>
    <property type="match status" value="1"/>
</dbReference>
<dbReference type="PROSITE" id="PS51061">
    <property type="entry name" value="R3H"/>
    <property type="match status" value="1"/>
</dbReference>
<dbReference type="SUPFAM" id="SSF52540">
    <property type="entry name" value="P-loop containing nucleoside triphosphate hydrolases"/>
    <property type="match status" value="1"/>
</dbReference>
<dbReference type="InterPro" id="IPR058670">
    <property type="entry name" value="PTPase_dom"/>
</dbReference>
<dbReference type="KEGG" id="tro:trd_0202"/>
<accession>B9KXL5</accession>
<evidence type="ECO:0000313" key="6">
    <source>
        <dbReference type="Proteomes" id="UP000000447"/>
    </source>
</evidence>
<dbReference type="InterPro" id="IPR036867">
    <property type="entry name" value="R3H_dom_sf"/>
</dbReference>
<evidence type="ECO:0000256" key="1">
    <source>
        <dbReference type="ARBA" id="ARBA00022741"/>
    </source>
</evidence>
<dbReference type="eggNOG" id="COG3854">
    <property type="taxonomic scope" value="Bacteria"/>
</dbReference>
<dbReference type="SUPFAM" id="SSF82708">
    <property type="entry name" value="R3H domain"/>
    <property type="match status" value="1"/>
</dbReference>
<name>B9KXL5_THERP</name>
<dbReference type="STRING" id="309801.trd_0202"/>
<evidence type="ECO:0000256" key="3">
    <source>
        <dbReference type="SAM" id="MobiDB-lite"/>
    </source>
</evidence>
<keyword evidence="1" id="KW-0547">Nucleotide-binding</keyword>
<evidence type="ECO:0000256" key="2">
    <source>
        <dbReference type="ARBA" id="ARBA00022840"/>
    </source>
</evidence>
<keyword evidence="2" id="KW-0067">ATP-binding</keyword>
<feature type="domain" description="R3H" evidence="4">
    <location>
        <begin position="493"/>
        <end position="559"/>
    </location>
</feature>
<dbReference type="PANTHER" id="PTHR20953:SF3">
    <property type="entry name" value="P-LOOP CONTAINING NUCLEOSIDE TRIPHOSPHATE HYDROLASES SUPERFAMILY PROTEIN"/>
    <property type="match status" value="1"/>
</dbReference>
<dbReference type="GO" id="GO:0005524">
    <property type="term" value="F:ATP binding"/>
    <property type="evidence" value="ECO:0007669"/>
    <property type="project" value="UniProtKB-KW"/>
</dbReference>
<dbReference type="InterPro" id="IPR003593">
    <property type="entry name" value="AAA+_ATPase"/>
</dbReference>
<sequence>MPEQTITDNLEDLLAVLPPDIVEALREYNSPEDRAKLLEIVLDLGRRPEARFEDREVYLADREITREDIAYVASRIGRFGDDNRAGIERTLHRISAIRSRSGEIVGLTCRIGRAVYGTVAIIRDLIESGESILLLGRPGVGKTTMLRETARVLADDLRKRVIVVDTSNEIAGDGDIPHPAIGRARRMQVPTPSLQHAVMIEAVENHMPEVIVIDEIGTELEAAAARTIAERGVQLIGTAHGNTLENIMMNPTLSDLIGGIQSVTLSDEEARRRGTQKSILERKAPPTFGVLVEIQSRNRVAVHRDVAAAVDAILRGQPLRVEIRERNPDGTVSIWYEELHGQDQRAERSMLPSGPRRTYQRIPGTPAPTRPATPSGTIVAVAPPSEPIRRTMRLFPFGVSRNRLEDVIRQLMLPVELVRSPREADAVVTLKNYFRKRPQVLREAEQRGIPVYVLRSNTAQQMANLFRSLFPERFAGEQEPESAADDGDENAAHDRILAAMEEAEAAAHQVLQGTRSRIELRPQEAWIRRLQHQLAERYNLASRSRGREPFRRVEIYREDESW</sequence>
<proteinExistence type="predicted"/>
<evidence type="ECO:0000313" key="5">
    <source>
        <dbReference type="EMBL" id="ACM06106.1"/>
    </source>
</evidence>
<dbReference type="Proteomes" id="UP000000447">
    <property type="component" value="Chromosome"/>
</dbReference>
<dbReference type="Pfam" id="PF25516">
    <property type="entry name" value="PTPase"/>
    <property type="match status" value="1"/>
</dbReference>
<dbReference type="RefSeq" id="WP_012641615.1">
    <property type="nucleotide sequence ID" value="NC_011959.1"/>
</dbReference>
<dbReference type="InterPro" id="IPR027417">
    <property type="entry name" value="P-loop_NTPase"/>
</dbReference>
<dbReference type="EMBL" id="CP001275">
    <property type="protein sequence ID" value="ACM06106.1"/>
    <property type="molecule type" value="Genomic_DNA"/>
</dbReference>
<gene>
    <name evidence="5" type="ordered locus">trd_0202</name>
</gene>